<reference evidence="2 3" key="1">
    <citation type="submission" date="2024-09" db="EMBL/GenBank/DDBJ databases">
        <title>Chromosome-scale assembly of Riccia sorocarpa.</title>
        <authorList>
            <person name="Paukszto L."/>
        </authorList>
    </citation>
    <scope>NUCLEOTIDE SEQUENCE [LARGE SCALE GENOMIC DNA]</scope>
    <source>
        <strain evidence="2">LP-2024</strain>
        <tissue evidence="2">Aerial parts of the thallus</tissue>
    </source>
</reference>
<accession>A0ABD3GPT1</accession>
<keyword evidence="3" id="KW-1185">Reference proteome</keyword>
<evidence type="ECO:0000313" key="2">
    <source>
        <dbReference type="EMBL" id="KAL3680050.1"/>
    </source>
</evidence>
<dbReference type="Proteomes" id="UP001633002">
    <property type="component" value="Unassembled WGS sequence"/>
</dbReference>
<protein>
    <submittedName>
        <fullName evidence="2">Uncharacterized protein</fullName>
    </submittedName>
</protein>
<name>A0ABD3GPT1_9MARC</name>
<feature type="compositionally biased region" description="Basic and acidic residues" evidence="1">
    <location>
        <begin position="64"/>
        <end position="82"/>
    </location>
</feature>
<dbReference type="EMBL" id="JBJQOH010000007">
    <property type="protein sequence ID" value="KAL3680050.1"/>
    <property type="molecule type" value="Genomic_DNA"/>
</dbReference>
<feature type="compositionally biased region" description="Pro residues" evidence="1">
    <location>
        <begin position="91"/>
        <end position="100"/>
    </location>
</feature>
<sequence length="100" mass="10628">MFGASSFHVKSWGHGAVCNKCAIDPAPFRKVVAGGRWRSRLGTARAAMDDDDDKGRSSSSAALEKQKSEDAKGINSGEDKKAANTRGIELIPPPPEAFDP</sequence>
<organism evidence="2 3">
    <name type="scientific">Riccia sorocarpa</name>
    <dbReference type="NCBI Taxonomy" id="122646"/>
    <lineage>
        <taxon>Eukaryota</taxon>
        <taxon>Viridiplantae</taxon>
        <taxon>Streptophyta</taxon>
        <taxon>Embryophyta</taxon>
        <taxon>Marchantiophyta</taxon>
        <taxon>Marchantiopsida</taxon>
        <taxon>Marchantiidae</taxon>
        <taxon>Marchantiales</taxon>
        <taxon>Ricciaceae</taxon>
        <taxon>Riccia</taxon>
    </lineage>
</organism>
<proteinExistence type="predicted"/>
<gene>
    <name evidence="2" type="ORF">R1sor_023006</name>
</gene>
<dbReference type="AlphaFoldDB" id="A0ABD3GPT1"/>
<evidence type="ECO:0000256" key="1">
    <source>
        <dbReference type="SAM" id="MobiDB-lite"/>
    </source>
</evidence>
<evidence type="ECO:0000313" key="3">
    <source>
        <dbReference type="Proteomes" id="UP001633002"/>
    </source>
</evidence>
<feature type="region of interest" description="Disordered" evidence="1">
    <location>
        <begin position="39"/>
        <end position="100"/>
    </location>
</feature>
<comment type="caution">
    <text evidence="2">The sequence shown here is derived from an EMBL/GenBank/DDBJ whole genome shotgun (WGS) entry which is preliminary data.</text>
</comment>